<dbReference type="Pfam" id="PF14392">
    <property type="entry name" value="zf-CCHC_4"/>
    <property type="match status" value="1"/>
</dbReference>
<evidence type="ECO:0000313" key="3">
    <source>
        <dbReference type="EMBL" id="KAH0872330.1"/>
    </source>
</evidence>
<evidence type="ECO:0000313" key="4">
    <source>
        <dbReference type="Proteomes" id="UP000824890"/>
    </source>
</evidence>
<feature type="compositionally biased region" description="Basic and acidic residues" evidence="1">
    <location>
        <begin position="193"/>
        <end position="202"/>
    </location>
</feature>
<dbReference type="InterPro" id="IPR025836">
    <property type="entry name" value="Zn_knuckle_CX2CX4HX4C"/>
</dbReference>
<protein>
    <recommendedName>
        <fullName evidence="2">Zinc knuckle CX2CX4HX4C domain-containing protein</fullName>
    </recommendedName>
</protein>
<keyword evidence="4" id="KW-1185">Reference proteome</keyword>
<dbReference type="Proteomes" id="UP000824890">
    <property type="component" value="Unassembled WGS sequence"/>
</dbReference>
<evidence type="ECO:0000259" key="2">
    <source>
        <dbReference type="Pfam" id="PF14392"/>
    </source>
</evidence>
<feature type="compositionally biased region" description="Basic and acidic residues" evidence="1">
    <location>
        <begin position="108"/>
        <end position="127"/>
    </location>
</feature>
<evidence type="ECO:0000256" key="1">
    <source>
        <dbReference type="SAM" id="MobiDB-lite"/>
    </source>
</evidence>
<feature type="domain" description="Zinc knuckle CX2CX4HX4C" evidence="2">
    <location>
        <begin position="9"/>
        <end position="52"/>
    </location>
</feature>
<feature type="region of interest" description="Disordered" evidence="1">
    <location>
        <begin position="64"/>
        <end position="202"/>
    </location>
</feature>
<organism evidence="3 4">
    <name type="scientific">Brassica napus</name>
    <name type="common">Rape</name>
    <dbReference type="NCBI Taxonomy" id="3708"/>
    <lineage>
        <taxon>Eukaryota</taxon>
        <taxon>Viridiplantae</taxon>
        <taxon>Streptophyta</taxon>
        <taxon>Embryophyta</taxon>
        <taxon>Tracheophyta</taxon>
        <taxon>Spermatophyta</taxon>
        <taxon>Magnoliopsida</taxon>
        <taxon>eudicotyledons</taxon>
        <taxon>Gunneridae</taxon>
        <taxon>Pentapetalae</taxon>
        <taxon>rosids</taxon>
        <taxon>malvids</taxon>
        <taxon>Brassicales</taxon>
        <taxon>Brassicaceae</taxon>
        <taxon>Brassiceae</taxon>
        <taxon>Brassica</taxon>
    </lineage>
</organism>
<feature type="compositionally biased region" description="Basic and acidic residues" evidence="1">
    <location>
        <begin position="154"/>
        <end position="164"/>
    </location>
</feature>
<dbReference type="EMBL" id="JAGKQM010000016">
    <property type="protein sequence ID" value="KAH0872330.1"/>
    <property type="molecule type" value="Genomic_DNA"/>
</dbReference>
<sequence>MRVHVNGRLPLLKSSVIEYPSGDKIVATLLYEKLERHCLKCGRLDHEVRDCLEAKHEKKAMVAAQEDALRSKASVTNKDPPPRSINRPGGPTRHSPRREARFNPYSRRAPDHQTRRSYSRDPPRDMPLHSQHHSHYRQEQPRRSGTSVVNEEENYSRQPRDGHLLKRYKSPPRRDQRTASGDSQSASSTSPRPWKDERRESQ</sequence>
<name>A0ABQ7YWN5_BRANA</name>
<feature type="compositionally biased region" description="Low complexity" evidence="1">
    <location>
        <begin position="178"/>
        <end position="190"/>
    </location>
</feature>
<accession>A0ABQ7YWN5</accession>
<proteinExistence type="predicted"/>
<reference evidence="3 4" key="1">
    <citation type="submission" date="2021-05" db="EMBL/GenBank/DDBJ databases">
        <title>Genome Assembly of Synthetic Allotetraploid Brassica napus Reveals Homoeologous Exchanges between Subgenomes.</title>
        <authorList>
            <person name="Davis J.T."/>
        </authorList>
    </citation>
    <scope>NUCLEOTIDE SEQUENCE [LARGE SCALE GENOMIC DNA]</scope>
    <source>
        <strain evidence="4">cv. Da-Ae</strain>
        <tissue evidence="3">Seedling</tissue>
    </source>
</reference>
<gene>
    <name evidence="3" type="ORF">HID58_069692</name>
</gene>
<comment type="caution">
    <text evidence="3">The sequence shown here is derived from an EMBL/GenBank/DDBJ whole genome shotgun (WGS) entry which is preliminary data.</text>
</comment>